<dbReference type="KEGG" id="tjr:TherJR_0578"/>
<sequence>MSDWIIPYFTFKGNCEEAVKFYQKVLGGEMQILRFGDAPQSGISSA</sequence>
<evidence type="ECO:0000313" key="2">
    <source>
        <dbReference type="Proteomes" id="UP000002377"/>
    </source>
</evidence>
<keyword evidence="1" id="KW-0830">Ubiquinone</keyword>
<dbReference type="Proteomes" id="UP000002377">
    <property type="component" value="Chromosome"/>
</dbReference>
<keyword evidence="1" id="KW-0489">Methyltransferase</keyword>
<name>D5XBQ3_THEPJ</name>
<gene>
    <name evidence="1" type="ordered locus">TherJR_0578</name>
</gene>
<proteinExistence type="predicted"/>
<dbReference type="Gene3D" id="3.10.180.10">
    <property type="entry name" value="2,3-Dihydroxybiphenyl 1,2-Dioxygenase, domain 1"/>
    <property type="match status" value="1"/>
</dbReference>
<protein>
    <submittedName>
        <fullName evidence="1">3-demethylubiquinone-9 3-methyltransferase</fullName>
    </submittedName>
</protein>
<dbReference type="HOGENOM" id="CLU_3190099_0_0_9"/>
<dbReference type="AlphaFoldDB" id="D5XBQ3"/>
<dbReference type="SUPFAM" id="SSF54593">
    <property type="entry name" value="Glyoxalase/Bleomycin resistance protein/Dihydroxybiphenyl dioxygenase"/>
    <property type="match status" value="1"/>
</dbReference>
<dbReference type="STRING" id="635013.TherJR_0578"/>
<dbReference type="GO" id="GO:0032259">
    <property type="term" value="P:methylation"/>
    <property type="evidence" value="ECO:0007669"/>
    <property type="project" value="UniProtKB-KW"/>
</dbReference>
<accession>D5XBQ3</accession>
<evidence type="ECO:0000313" key="1">
    <source>
        <dbReference type="EMBL" id="ADG81451.1"/>
    </source>
</evidence>
<reference evidence="1 2" key="1">
    <citation type="submission" date="2010-05" db="EMBL/GenBank/DDBJ databases">
        <title>Complete sequence of Thermincola sp. JR.</title>
        <authorList>
            <consortium name="US DOE Joint Genome Institute"/>
            <person name="Lucas S."/>
            <person name="Copeland A."/>
            <person name="Lapidus A."/>
            <person name="Cheng J.-F."/>
            <person name="Bruce D."/>
            <person name="Goodwin L."/>
            <person name="Pitluck S."/>
            <person name="Chertkov O."/>
            <person name="Detter J.C."/>
            <person name="Han C."/>
            <person name="Tapia R."/>
            <person name="Land M."/>
            <person name="Hauser L."/>
            <person name="Kyrpides N."/>
            <person name="Mikhailova N."/>
            <person name="Hazen T.C."/>
            <person name="Woyke T."/>
        </authorList>
    </citation>
    <scope>NUCLEOTIDE SEQUENCE [LARGE SCALE GENOMIC DNA]</scope>
    <source>
        <strain evidence="1 2">JR</strain>
    </source>
</reference>
<dbReference type="EMBL" id="CP002028">
    <property type="protein sequence ID" value="ADG81451.1"/>
    <property type="molecule type" value="Genomic_DNA"/>
</dbReference>
<dbReference type="GO" id="GO:0008168">
    <property type="term" value="F:methyltransferase activity"/>
    <property type="evidence" value="ECO:0007669"/>
    <property type="project" value="UniProtKB-KW"/>
</dbReference>
<dbReference type="InterPro" id="IPR029068">
    <property type="entry name" value="Glyas_Bleomycin-R_OHBP_Dase"/>
</dbReference>
<keyword evidence="1" id="KW-0808">Transferase</keyword>
<organism evidence="1 2">
    <name type="scientific">Thermincola potens (strain JR)</name>
    <dbReference type="NCBI Taxonomy" id="635013"/>
    <lineage>
        <taxon>Bacteria</taxon>
        <taxon>Bacillati</taxon>
        <taxon>Bacillota</taxon>
        <taxon>Clostridia</taxon>
        <taxon>Eubacteriales</taxon>
        <taxon>Thermincolaceae</taxon>
        <taxon>Thermincola</taxon>
    </lineage>
</organism>
<keyword evidence="2" id="KW-1185">Reference proteome</keyword>
<dbReference type="eggNOG" id="COG2764">
    <property type="taxonomic scope" value="Bacteria"/>
</dbReference>